<name>A0A1G7T0G9_CHIFI</name>
<protein>
    <submittedName>
        <fullName evidence="1">Uncharacterized protein</fullName>
    </submittedName>
</protein>
<dbReference type="Proteomes" id="UP000199045">
    <property type="component" value="Unassembled WGS sequence"/>
</dbReference>
<dbReference type="EMBL" id="FNBN01000003">
    <property type="protein sequence ID" value="SDG28534.1"/>
    <property type="molecule type" value="Genomic_DNA"/>
</dbReference>
<dbReference type="AlphaFoldDB" id="A0A1G7T0G9"/>
<sequence>MTRKTTYVYYTLYNFIRPLGKEFDKEDKVCISHSLQLRQI</sequence>
<organism evidence="1 2">
    <name type="scientific">Chitinophaga filiformis</name>
    <name type="common">Myxococcus filiformis</name>
    <name type="synonym">Flexibacter filiformis</name>
    <dbReference type="NCBI Taxonomy" id="104663"/>
    <lineage>
        <taxon>Bacteria</taxon>
        <taxon>Pseudomonadati</taxon>
        <taxon>Bacteroidota</taxon>
        <taxon>Chitinophagia</taxon>
        <taxon>Chitinophagales</taxon>
        <taxon>Chitinophagaceae</taxon>
        <taxon>Chitinophaga</taxon>
    </lineage>
</organism>
<gene>
    <name evidence="1" type="ORF">SAMN04488121_1031086</name>
</gene>
<accession>A0A1G7T0G9</accession>
<evidence type="ECO:0000313" key="2">
    <source>
        <dbReference type="Proteomes" id="UP000199045"/>
    </source>
</evidence>
<proteinExistence type="predicted"/>
<reference evidence="1 2" key="1">
    <citation type="submission" date="2016-10" db="EMBL/GenBank/DDBJ databases">
        <authorList>
            <person name="de Groot N.N."/>
        </authorList>
    </citation>
    <scope>NUCLEOTIDE SEQUENCE [LARGE SCALE GENOMIC DNA]</scope>
    <source>
        <strain evidence="1 2">DSM 527</strain>
    </source>
</reference>
<evidence type="ECO:0000313" key="1">
    <source>
        <dbReference type="EMBL" id="SDG28534.1"/>
    </source>
</evidence>